<feature type="region of interest" description="Disordered" evidence="1">
    <location>
        <begin position="1"/>
        <end position="57"/>
    </location>
</feature>
<evidence type="ECO:0000313" key="2">
    <source>
        <dbReference type="EMBL" id="KIH67998.1"/>
    </source>
</evidence>
<organism evidence="2 3">
    <name type="scientific">Ancylostoma duodenale</name>
    <dbReference type="NCBI Taxonomy" id="51022"/>
    <lineage>
        <taxon>Eukaryota</taxon>
        <taxon>Metazoa</taxon>
        <taxon>Ecdysozoa</taxon>
        <taxon>Nematoda</taxon>
        <taxon>Chromadorea</taxon>
        <taxon>Rhabditida</taxon>
        <taxon>Rhabditina</taxon>
        <taxon>Rhabditomorpha</taxon>
        <taxon>Strongyloidea</taxon>
        <taxon>Ancylostomatidae</taxon>
        <taxon>Ancylostomatinae</taxon>
        <taxon>Ancylostoma</taxon>
    </lineage>
</organism>
<sequence length="265" mass="29715">MGGQDGTNQGAVGASEPPSRSRIRDVLGEIQLLQSKGTRRSSGTHDEGKMETNQENGAVKVRVELEGGKKSEVAFHISDVKDDDILLGTISLKELGVQLTLVPDEIKHSEHVTDKKVVVEKRIYVPPHESTLVEAMRCEGESKVEKRVMGPGRDGLAARVFKVRNQKWDIPFLNNGEKPMILQEGEEIARRGTKKWNEGRKDLNPLMMDTATHEIKGEARQRVLQVAQSSKVEQLKKVCSARNFKEDPWSTCANMMVSRRHVWKN</sequence>
<keyword evidence="3" id="KW-1185">Reference proteome</keyword>
<evidence type="ECO:0000313" key="3">
    <source>
        <dbReference type="Proteomes" id="UP000054047"/>
    </source>
</evidence>
<proteinExistence type="predicted"/>
<dbReference type="Proteomes" id="UP000054047">
    <property type="component" value="Unassembled WGS sequence"/>
</dbReference>
<dbReference type="OrthoDB" id="5826524at2759"/>
<name>A0A0C2DDK6_9BILA</name>
<reference evidence="2 3" key="1">
    <citation type="submission" date="2013-12" db="EMBL/GenBank/DDBJ databases">
        <title>Draft genome of the parsitic nematode Ancylostoma duodenale.</title>
        <authorList>
            <person name="Mitreva M."/>
        </authorList>
    </citation>
    <scope>NUCLEOTIDE SEQUENCE [LARGE SCALE GENOMIC DNA]</scope>
    <source>
        <strain evidence="2 3">Zhejiang</strain>
    </source>
</reference>
<dbReference type="EMBL" id="KN726496">
    <property type="protein sequence ID" value="KIH67998.1"/>
    <property type="molecule type" value="Genomic_DNA"/>
</dbReference>
<gene>
    <name evidence="2" type="ORF">ANCDUO_01677</name>
</gene>
<feature type="compositionally biased region" description="Polar residues" evidence="1">
    <location>
        <begin position="1"/>
        <end position="10"/>
    </location>
</feature>
<protein>
    <submittedName>
        <fullName evidence="2">Uncharacterized protein</fullName>
    </submittedName>
</protein>
<evidence type="ECO:0000256" key="1">
    <source>
        <dbReference type="SAM" id="MobiDB-lite"/>
    </source>
</evidence>
<accession>A0A0C2DDK6</accession>
<feature type="compositionally biased region" description="Basic and acidic residues" evidence="1">
    <location>
        <begin position="43"/>
        <end position="52"/>
    </location>
</feature>
<dbReference type="AlphaFoldDB" id="A0A0C2DDK6"/>